<reference evidence="2" key="1">
    <citation type="submission" date="2023-06" db="EMBL/GenBank/DDBJ databases">
        <title>Genome-scale phylogeny and comparative genomics of the fungal order Sordariales.</title>
        <authorList>
            <consortium name="Lawrence Berkeley National Laboratory"/>
            <person name="Hensen N."/>
            <person name="Bonometti L."/>
            <person name="Westerberg I."/>
            <person name="Brannstrom I.O."/>
            <person name="Guillou S."/>
            <person name="Cros-Aarteil S."/>
            <person name="Calhoun S."/>
            <person name="Haridas S."/>
            <person name="Kuo A."/>
            <person name="Mondo S."/>
            <person name="Pangilinan J."/>
            <person name="Riley R."/>
            <person name="LaButti K."/>
            <person name="Andreopoulos B."/>
            <person name="Lipzen A."/>
            <person name="Chen C."/>
            <person name="Yanf M."/>
            <person name="Daum C."/>
            <person name="Ng V."/>
            <person name="Clum A."/>
            <person name="Steindorff A."/>
            <person name="Ohm R."/>
            <person name="Martin F."/>
            <person name="Silar P."/>
            <person name="Natvig D."/>
            <person name="Lalanne C."/>
            <person name="Gautier V."/>
            <person name="Ament-velasquez S.L."/>
            <person name="Kruys A."/>
            <person name="Hutchinson M.I."/>
            <person name="Powell A.J."/>
            <person name="Barry K."/>
            <person name="Miller A.N."/>
            <person name="Grigoriev I.V."/>
            <person name="Debuchy R."/>
            <person name="Gladieux P."/>
            <person name="Thoren M.H."/>
            <person name="Johannesson H."/>
        </authorList>
    </citation>
    <scope>NUCLEOTIDE SEQUENCE</scope>
    <source>
        <strain evidence="2">SMH3187-1</strain>
    </source>
</reference>
<name>A0AA40BPF8_9PEZI</name>
<dbReference type="EMBL" id="JAUKUD010000007">
    <property type="protein sequence ID" value="KAK0737888.1"/>
    <property type="molecule type" value="Genomic_DNA"/>
</dbReference>
<comment type="caution">
    <text evidence="2">The sequence shown here is derived from an EMBL/GenBank/DDBJ whole genome shotgun (WGS) entry which is preliminary data.</text>
</comment>
<feature type="signal peptide" evidence="1">
    <location>
        <begin position="1"/>
        <end position="20"/>
    </location>
</feature>
<dbReference type="Proteomes" id="UP001172155">
    <property type="component" value="Unassembled WGS sequence"/>
</dbReference>
<accession>A0AA40BPF8</accession>
<organism evidence="2 3">
    <name type="scientific">Schizothecium vesticola</name>
    <dbReference type="NCBI Taxonomy" id="314040"/>
    <lineage>
        <taxon>Eukaryota</taxon>
        <taxon>Fungi</taxon>
        <taxon>Dikarya</taxon>
        <taxon>Ascomycota</taxon>
        <taxon>Pezizomycotina</taxon>
        <taxon>Sordariomycetes</taxon>
        <taxon>Sordariomycetidae</taxon>
        <taxon>Sordariales</taxon>
        <taxon>Schizotheciaceae</taxon>
        <taxon>Schizothecium</taxon>
    </lineage>
</organism>
<proteinExistence type="predicted"/>
<sequence length="171" mass="18573">MYFLLAAMVALASLTAGALALPGAVVADPTGLTLRDLIPLPDNTRFGCNPMEQDALHRDMVTTAMIVCIQSLHYGDITFAVCNYSPFGSQSCPESEILDARDILTQRCGLHAAWLTHDRPQGKTYTYDGYPTTVCNNMSLKMNMKVALNTTTTIKDGLVFNTITFASENDG</sequence>
<evidence type="ECO:0000313" key="2">
    <source>
        <dbReference type="EMBL" id="KAK0737888.1"/>
    </source>
</evidence>
<keyword evidence="1" id="KW-0732">Signal</keyword>
<gene>
    <name evidence="2" type="ORF">B0T18DRAFT_394284</name>
</gene>
<dbReference type="AlphaFoldDB" id="A0AA40BPF8"/>
<protein>
    <submittedName>
        <fullName evidence="2">Uncharacterized protein</fullName>
    </submittedName>
</protein>
<feature type="chain" id="PRO_5041256341" evidence="1">
    <location>
        <begin position="21"/>
        <end position="171"/>
    </location>
</feature>
<keyword evidence="3" id="KW-1185">Reference proteome</keyword>
<evidence type="ECO:0000313" key="3">
    <source>
        <dbReference type="Proteomes" id="UP001172155"/>
    </source>
</evidence>
<evidence type="ECO:0000256" key="1">
    <source>
        <dbReference type="SAM" id="SignalP"/>
    </source>
</evidence>